<feature type="transmembrane region" description="Helical" evidence="5">
    <location>
        <begin position="31"/>
        <end position="55"/>
    </location>
</feature>
<dbReference type="EMBL" id="BKAM01000001">
    <property type="protein sequence ID" value="GEP71442.1"/>
    <property type="molecule type" value="Genomic_DNA"/>
</dbReference>
<dbReference type="PANTHER" id="PTHR37306">
    <property type="entry name" value="COLICIN V PRODUCTION PROTEIN"/>
    <property type="match status" value="1"/>
</dbReference>
<sequence length="172" mass="19296">MIFDIGILFILIIGFLRGIHRGLVVELFNLVGFFAATIGAIIFTTPVSDFLAGILNNHSENTSMGTIIKWIVFIVVFVIITRLVRMIRNMIRPVTKLPLISQVNSLLGGGVNLISHYLLVFIILSFLLILPSQAIHQQYDQSAISQWIVTKTPILSDKMMQIWDENSSEVNV</sequence>
<evidence type="ECO:0000313" key="6">
    <source>
        <dbReference type="EMBL" id="GEP71442.1"/>
    </source>
</evidence>
<evidence type="ECO:0008006" key="8">
    <source>
        <dbReference type="Google" id="ProtNLM"/>
    </source>
</evidence>
<feature type="transmembrane region" description="Helical" evidence="5">
    <location>
        <begin position="107"/>
        <end position="130"/>
    </location>
</feature>
<protein>
    <recommendedName>
        <fullName evidence="8">CvpA family protein</fullName>
    </recommendedName>
</protein>
<dbReference type="STRING" id="1423795.FD12_GL000512"/>
<keyword evidence="2 5" id="KW-0812">Transmembrane</keyword>
<keyword evidence="3 5" id="KW-1133">Transmembrane helix</keyword>
<dbReference type="Pfam" id="PF02674">
    <property type="entry name" value="Colicin_V"/>
    <property type="match status" value="1"/>
</dbReference>
<keyword evidence="4 5" id="KW-0472">Membrane</keyword>
<dbReference type="GO" id="GO:0016020">
    <property type="term" value="C:membrane"/>
    <property type="evidence" value="ECO:0007669"/>
    <property type="project" value="UniProtKB-SubCell"/>
</dbReference>
<dbReference type="OrthoDB" id="2143375at2"/>
<dbReference type="GO" id="GO:0009403">
    <property type="term" value="P:toxin biosynthetic process"/>
    <property type="evidence" value="ECO:0007669"/>
    <property type="project" value="InterPro"/>
</dbReference>
<organism evidence="6 7">
    <name type="scientific">Lentilactobacillus rapi</name>
    <dbReference type="NCBI Taxonomy" id="481723"/>
    <lineage>
        <taxon>Bacteria</taxon>
        <taxon>Bacillati</taxon>
        <taxon>Bacillota</taxon>
        <taxon>Bacilli</taxon>
        <taxon>Lactobacillales</taxon>
        <taxon>Lactobacillaceae</taxon>
        <taxon>Lentilactobacillus</taxon>
    </lineage>
</organism>
<reference evidence="6 7" key="1">
    <citation type="submission" date="2019-07" db="EMBL/GenBank/DDBJ databases">
        <title>Whole genome shotgun sequence of Lactobacillus rapi NBRC 109618.</title>
        <authorList>
            <person name="Hosoyama A."/>
            <person name="Uohara A."/>
            <person name="Ohji S."/>
            <person name="Ichikawa N."/>
        </authorList>
    </citation>
    <scope>NUCLEOTIDE SEQUENCE [LARGE SCALE GENOMIC DNA]</scope>
    <source>
        <strain evidence="6 7">NBRC 109618</strain>
    </source>
</reference>
<dbReference type="RefSeq" id="WP_054746717.1">
    <property type="nucleotide sequence ID" value="NZ_BKAM01000001.1"/>
</dbReference>
<dbReference type="AlphaFoldDB" id="A0A512PJV7"/>
<proteinExistence type="predicted"/>
<gene>
    <name evidence="6" type="ORF">LRA02_03100</name>
</gene>
<name>A0A512PJV7_9LACO</name>
<evidence type="ECO:0000256" key="3">
    <source>
        <dbReference type="ARBA" id="ARBA00022989"/>
    </source>
</evidence>
<comment type="caution">
    <text evidence="6">The sequence shown here is derived from an EMBL/GenBank/DDBJ whole genome shotgun (WGS) entry which is preliminary data.</text>
</comment>
<comment type="subcellular location">
    <subcellularLocation>
        <location evidence="1">Membrane</location>
        <topology evidence="1">Multi-pass membrane protein</topology>
    </subcellularLocation>
</comment>
<feature type="transmembrane region" description="Helical" evidence="5">
    <location>
        <begin position="67"/>
        <end position="87"/>
    </location>
</feature>
<dbReference type="InterPro" id="IPR003825">
    <property type="entry name" value="Colicin-V_CvpA"/>
</dbReference>
<evidence type="ECO:0000256" key="2">
    <source>
        <dbReference type="ARBA" id="ARBA00022692"/>
    </source>
</evidence>
<accession>A0A512PJV7</accession>
<evidence type="ECO:0000256" key="4">
    <source>
        <dbReference type="ARBA" id="ARBA00023136"/>
    </source>
</evidence>
<dbReference type="Proteomes" id="UP000321569">
    <property type="component" value="Unassembled WGS sequence"/>
</dbReference>
<evidence type="ECO:0000313" key="7">
    <source>
        <dbReference type="Proteomes" id="UP000321569"/>
    </source>
</evidence>
<evidence type="ECO:0000256" key="1">
    <source>
        <dbReference type="ARBA" id="ARBA00004141"/>
    </source>
</evidence>
<dbReference type="PANTHER" id="PTHR37306:SF1">
    <property type="entry name" value="COLICIN V PRODUCTION PROTEIN"/>
    <property type="match status" value="1"/>
</dbReference>
<evidence type="ECO:0000256" key="5">
    <source>
        <dbReference type="SAM" id="Phobius"/>
    </source>
</evidence>